<evidence type="ECO:0000313" key="2">
    <source>
        <dbReference type="Proteomes" id="UP001218218"/>
    </source>
</evidence>
<protein>
    <submittedName>
        <fullName evidence="1">Uncharacterized protein</fullName>
    </submittedName>
</protein>
<keyword evidence="2" id="KW-1185">Reference proteome</keyword>
<evidence type="ECO:0000313" key="1">
    <source>
        <dbReference type="EMBL" id="KAJ7366977.1"/>
    </source>
</evidence>
<dbReference type="Gene3D" id="3.80.10.10">
    <property type="entry name" value="Ribonuclease Inhibitor"/>
    <property type="match status" value="1"/>
</dbReference>
<gene>
    <name evidence="1" type="ORF">DFH08DRAFT_182122</name>
</gene>
<sequence>MDLVPSFPSLPRRYCRCIRALDAHRSKFRGRGISGNPQTVSRAFSRMQNLGDPARISREQYHRVWSSNVDWPDCCRTSESHMESERTWPGGADMLGLFRDAAAPQLQQLEVIHISDEDQFPNPDCAVGFFSSGAPRLSSLKIDEFTLQAVAQRRATLTHLDMRRPEHTLSAINQYLSLAHLRLDMGYVAMDTTPLRLPTLKSLDLWIPEDGEDYLAWILEHFDLPTLTELTVGGGHGDQIALLFSRTSFLGSNFPALASVSFVFRDSCSCETDPDHLTPINFQCFTHTLIQDILGPASHL</sequence>
<proteinExistence type="predicted"/>
<reference evidence="1" key="1">
    <citation type="submission" date="2023-03" db="EMBL/GenBank/DDBJ databases">
        <title>Massive genome expansion in bonnet fungi (Mycena s.s.) driven by repeated elements and novel gene families across ecological guilds.</title>
        <authorList>
            <consortium name="Lawrence Berkeley National Laboratory"/>
            <person name="Harder C.B."/>
            <person name="Miyauchi S."/>
            <person name="Viragh M."/>
            <person name="Kuo A."/>
            <person name="Thoen E."/>
            <person name="Andreopoulos B."/>
            <person name="Lu D."/>
            <person name="Skrede I."/>
            <person name="Drula E."/>
            <person name="Henrissat B."/>
            <person name="Morin E."/>
            <person name="Kohler A."/>
            <person name="Barry K."/>
            <person name="LaButti K."/>
            <person name="Morin E."/>
            <person name="Salamov A."/>
            <person name="Lipzen A."/>
            <person name="Mereny Z."/>
            <person name="Hegedus B."/>
            <person name="Baldrian P."/>
            <person name="Stursova M."/>
            <person name="Weitz H."/>
            <person name="Taylor A."/>
            <person name="Grigoriev I.V."/>
            <person name="Nagy L.G."/>
            <person name="Martin F."/>
            <person name="Kauserud H."/>
        </authorList>
    </citation>
    <scope>NUCLEOTIDE SEQUENCE</scope>
    <source>
        <strain evidence="1">CBHHK002</strain>
    </source>
</reference>
<organism evidence="1 2">
    <name type="scientific">Mycena albidolilacea</name>
    <dbReference type="NCBI Taxonomy" id="1033008"/>
    <lineage>
        <taxon>Eukaryota</taxon>
        <taxon>Fungi</taxon>
        <taxon>Dikarya</taxon>
        <taxon>Basidiomycota</taxon>
        <taxon>Agaricomycotina</taxon>
        <taxon>Agaricomycetes</taxon>
        <taxon>Agaricomycetidae</taxon>
        <taxon>Agaricales</taxon>
        <taxon>Marasmiineae</taxon>
        <taxon>Mycenaceae</taxon>
        <taxon>Mycena</taxon>
    </lineage>
</organism>
<dbReference type="Proteomes" id="UP001218218">
    <property type="component" value="Unassembled WGS sequence"/>
</dbReference>
<accession>A0AAD7F325</accession>
<name>A0AAD7F325_9AGAR</name>
<dbReference type="EMBL" id="JARIHO010000002">
    <property type="protein sequence ID" value="KAJ7366977.1"/>
    <property type="molecule type" value="Genomic_DNA"/>
</dbReference>
<dbReference type="AlphaFoldDB" id="A0AAD7F325"/>
<comment type="caution">
    <text evidence="1">The sequence shown here is derived from an EMBL/GenBank/DDBJ whole genome shotgun (WGS) entry which is preliminary data.</text>
</comment>
<dbReference type="InterPro" id="IPR032675">
    <property type="entry name" value="LRR_dom_sf"/>
</dbReference>